<dbReference type="STRING" id="348802.A0A0D2F092"/>
<feature type="domain" description="EthD" evidence="2">
    <location>
        <begin position="23"/>
        <end position="119"/>
    </location>
</feature>
<dbReference type="GeneID" id="25323397"/>
<dbReference type="GO" id="GO:0016491">
    <property type="term" value="F:oxidoreductase activity"/>
    <property type="evidence" value="ECO:0007669"/>
    <property type="project" value="InterPro"/>
</dbReference>
<dbReference type="HOGENOM" id="CLU_115019_0_1_1"/>
<sequence>MANDVAANSRTGSMKVCMFLKRKNGMSHDEFNQYWTEKHSPLIQDWLPKHGISRDTQFHTSPSFQQQCISKVADLQHMKPLDYDGIVEMVMPDVQCLANARKDQLYQNTVRPSEEKFIEVSQTQYMVGWQETIVHKGRAVGDAKSHYFDNADHGGDEGVGVEHARDDV</sequence>
<dbReference type="InterPro" id="IPR011008">
    <property type="entry name" value="Dimeric_a/b-barrel"/>
</dbReference>
<evidence type="ECO:0000256" key="1">
    <source>
        <dbReference type="ARBA" id="ARBA00005986"/>
    </source>
</evidence>
<evidence type="ECO:0000313" key="4">
    <source>
        <dbReference type="Proteomes" id="UP000054342"/>
    </source>
</evidence>
<dbReference type="Gene3D" id="3.30.70.100">
    <property type="match status" value="1"/>
</dbReference>
<dbReference type="SUPFAM" id="SSF54909">
    <property type="entry name" value="Dimeric alpha+beta barrel"/>
    <property type="match status" value="1"/>
</dbReference>
<organism evidence="3 4">
    <name type="scientific">Exophiala xenobiotica</name>
    <dbReference type="NCBI Taxonomy" id="348802"/>
    <lineage>
        <taxon>Eukaryota</taxon>
        <taxon>Fungi</taxon>
        <taxon>Dikarya</taxon>
        <taxon>Ascomycota</taxon>
        <taxon>Pezizomycotina</taxon>
        <taxon>Eurotiomycetes</taxon>
        <taxon>Chaetothyriomycetidae</taxon>
        <taxon>Chaetothyriales</taxon>
        <taxon>Herpotrichiellaceae</taxon>
        <taxon>Exophiala</taxon>
    </lineage>
</organism>
<dbReference type="Proteomes" id="UP000054342">
    <property type="component" value="Unassembled WGS sequence"/>
</dbReference>
<keyword evidence="4" id="KW-1185">Reference proteome</keyword>
<comment type="similarity">
    <text evidence="1">Belongs to the tpcK family.</text>
</comment>
<dbReference type="AlphaFoldDB" id="A0A0D2F092"/>
<accession>A0A0D2F092</accession>
<gene>
    <name evidence="3" type="ORF">PV05_01489</name>
</gene>
<protein>
    <recommendedName>
        <fullName evidence="2">EthD domain-containing protein</fullName>
    </recommendedName>
</protein>
<dbReference type="OrthoDB" id="3183782at2759"/>
<name>A0A0D2F092_9EURO</name>
<dbReference type="InterPro" id="IPR009799">
    <property type="entry name" value="EthD_dom"/>
</dbReference>
<evidence type="ECO:0000259" key="2">
    <source>
        <dbReference type="Pfam" id="PF07110"/>
    </source>
</evidence>
<dbReference type="Pfam" id="PF07110">
    <property type="entry name" value="EthD"/>
    <property type="match status" value="1"/>
</dbReference>
<evidence type="ECO:0000313" key="3">
    <source>
        <dbReference type="EMBL" id="KIW61358.1"/>
    </source>
</evidence>
<reference evidence="3 4" key="1">
    <citation type="submission" date="2015-01" db="EMBL/GenBank/DDBJ databases">
        <title>The Genome Sequence of Exophiala xenobiotica CBS118157.</title>
        <authorList>
            <consortium name="The Broad Institute Genomics Platform"/>
            <person name="Cuomo C."/>
            <person name="de Hoog S."/>
            <person name="Gorbushina A."/>
            <person name="Stielow B."/>
            <person name="Teixiera M."/>
            <person name="Abouelleil A."/>
            <person name="Chapman S.B."/>
            <person name="Priest M."/>
            <person name="Young S.K."/>
            <person name="Wortman J."/>
            <person name="Nusbaum C."/>
            <person name="Birren B."/>
        </authorList>
    </citation>
    <scope>NUCLEOTIDE SEQUENCE [LARGE SCALE GENOMIC DNA]</scope>
    <source>
        <strain evidence="3 4">CBS 118157</strain>
    </source>
</reference>
<dbReference type="RefSeq" id="XP_013321942.1">
    <property type="nucleotide sequence ID" value="XM_013466488.1"/>
</dbReference>
<proteinExistence type="inferred from homology"/>
<dbReference type="EMBL" id="KN847317">
    <property type="protein sequence ID" value="KIW61358.1"/>
    <property type="molecule type" value="Genomic_DNA"/>
</dbReference>